<dbReference type="AlphaFoldDB" id="A0AAN8UVQ6"/>
<evidence type="ECO:0000259" key="4">
    <source>
        <dbReference type="PROSITE" id="PS50102"/>
    </source>
</evidence>
<evidence type="ECO:0000256" key="3">
    <source>
        <dbReference type="PROSITE-ProRule" id="PRU00176"/>
    </source>
</evidence>
<evidence type="ECO:0000256" key="2">
    <source>
        <dbReference type="ARBA" id="ARBA00022884"/>
    </source>
</evidence>
<reference evidence="5 6" key="1">
    <citation type="submission" date="2023-12" db="EMBL/GenBank/DDBJ databases">
        <title>A high-quality genome assembly for Dillenia turbinata (Dilleniales).</title>
        <authorList>
            <person name="Chanderbali A."/>
        </authorList>
    </citation>
    <scope>NUCLEOTIDE SEQUENCE [LARGE SCALE GENOMIC DNA]</scope>
    <source>
        <strain evidence="5">LSX21</strain>
        <tissue evidence="5">Leaf</tissue>
    </source>
</reference>
<gene>
    <name evidence="5" type="ORF">RJ641_010133</name>
</gene>
<name>A0AAN8UVQ6_9MAGN</name>
<feature type="domain" description="RRM" evidence="4">
    <location>
        <begin position="10"/>
        <end position="94"/>
    </location>
</feature>
<dbReference type="PANTHER" id="PTHR48032:SF6">
    <property type="entry name" value="RNA-BINDING (RRM_RBD_RNP MOTIFS) FAMILY PROTEIN"/>
    <property type="match status" value="1"/>
</dbReference>
<accession>A0AAN8UVQ6</accession>
<protein>
    <submittedName>
        <fullName evidence="5">RNA recognition motif domain</fullName>
    </submittedName>
</protein>
<dbReference type="GO" id="GO:0003729">
    <property type="term" value="F:mRNA binding"/>
    <property type="evidence" value="ECO:0007669"/>
    <property type="project" value="TreeGrafter"/>
</dbReference>
<evidence type="ECO:0000313" key="5">
    <source>
        <dbReference type="EMBL" id="KAK6923933.1"/>
    </source>
</evidence>
<dbReference type="Proteomes" id="UP001370490">
    <property type="component" value="Unassembled WGS sequence"/>
</dbReference>
<dbReference type="PROSITE" id="PS50102">
    <property type="entry name" value="RRM"/>
    <property type="match status" value="2"/>
</dbReference>
<dbReference type="InterPro" id="IPR012677">
    <property type="entry name" value="Nucleotide-bd_a/b_plait_sf"/>
</dbReference>
<organism evidence="5 6">
    <name type="scientific">Dillenia turbinata</name>
    <dbReference type="NCBI Taxonomy" id="194707"/>
    <lineage>
        <taxon>Eukaryota</taxon>
        <taxon>Viridiplantae</taxon>
        <taxon>Streptophyta</taxon>
        <taxon>Embryophyta</taxon>
        <taxon>Tracheophyta</taxon>
        <taxon>Spermatophyta</taxon>
        <taxon>Magnoliopsida</taxon>
        <taxon>eudicotyledons</taxon>
        <taxon>Gunneridae</taxon>
        <taxon>Pentapetalae</taxon>
        <taxon>Dilleniales</taxon>
        <taxon>Dilleniaceae</taxon>
        <taxon>Dillenia</taxon>
    </lineage>
</organism>
<comment type="caution">
    <text evidence="5">The sequence shown here is derived from an EMBL/GenBank/DDBJ whole genome shotgun (WGS) entry which is preliminary data.</text>
</comment>
<evidence type="ECO:0000313" key="6">
    <source>
        <dbReference type="Proteomes" id="UP001370490"/>
    </source>
</evidence>
<dbReference type="GO" id="GO:0006417">
    <property type="term" value="P:regulation of translation"/>
    <property type="evidence" value="ECO:0007669"/>
    <property type="project" value="TreeGrafter"/>
</dbReference>
<sequence>MERGREKLVKKLYVGRLSSDTNEDALKEYFAKYGQVSWAYISQHMQTGSRGFGAFLLDSFNVTKVEVNYATPKGQAQKNDMNNGISIPANPKKIFLGGLPETLTLVQLRGYFARFGEIADAVIMRDMRTQASRGFGFVTYASEKAAESVLQQCFHTLNGKAVEVKKALPRRVPDNNCHEPDPGLGWPISCDYPYPYAMPPPPCYVNWGYFW</sequence>
<dbReference type="Gene3D" id="3.30.70.330">
    <property type="match status" value="2"/>
</dbReference>
<dbReference type="SUPFAM" id="SSF54928">
    <property type="entry name" value="RNA-binding domain, RBD"/>
    <property type="match status" value="2"/>
</dbReference>
<proteinExistence type="predicted"/>
<feature type="domain" description="RRM" evidence="4">
    <location>
        <begin position="92"/>
        <end position="169"/>
    </location>
</feature>
<dbReference type="EMBL" id="JBAMMX010000017">
    <property type="protein sequence ID" value="KAK6923933.1"/>
    <property type="molecule type" value="Genomic_DNA"/>
</dbReference>
<keyword evidence="1" id="KW-0677">Repeat</keyword>
<dbReference type="InterPro" id="IPR000504">
    <property type="entry name" value="RRM_dom"/>
</dbReference>
<keyword evidence="6" id="KW-1185">Reference proteome</keyword>
<dbReference type="PANTHER" id="PTHR48032">
    <property type="entry name" value="RNA-BINDING PROTEIN MUSASHI HOMOLOG RBP6"/>
    <property type="match status" value="1"/>
</dbReference>
<evidence type="ECO:0000256" key="1">
    <source>
        <dbReference type="ARBA" id="ARBA00022737"/>
    </source>
</evidence>
<dbReference type="Pfam" id="PF00076">
    <property type="entry name" value="RRM_1"/>
    <property type="match status" value="2"/>
</dbReference>
<dbReference type="SMART" id="SM00360">
    <property type="entry name" value="RRM"/>
    <property type="match status" value="2"/>
</dbReference>
<keyword evidence="2 3" id="KW-0694">RNA-binding</keyword>
<dbReference type="InterPro" id="IPR035979">
    <property type="entry name" value="RBD_domain_sf"/>
</dbReference>